<evidence type="ECO:0000313" key="2">
    <source>
        <dbReference type="EMBL" id="MPC62143.1"/>
    </source>
</evidence>
<accession>A0A5B7GWS9</accession>
<reference evidence="2 3" key="1">
    <citation type="submission" date="2019-05" db="EMBL/GenBank/DDBJ databases">
        <title>Another draft genome of Portunus trituberculatus and its Hox gene families provides insights of decapod evolution.</title>
        <authorList>
            <person name="Jeong J.-H."/>
            <person name="Song I."/>
            <person name="Kim S."/>
            <person name="Choi T."/>
            <person name="Kim D."/>
            <person name="Ryu S."/>
            <person name="Kim W."/>
        </authorList>
    </citation>
    <scope>NUCLEOTIDE SEQUENCE [LARGE SCALE GENOMIC DNA]</scope>
    <source>
        <tissue evidence="2">Muscle</tissue>
    </source>
</reference>
<gene>
    <name evidence="2" type="ORF">E2C01_056226</name>
</gene>
<dbReference type="AlphaFoldDB" id="A0A5B7GWS9"/>
<evidence type="ECO:0000313" key="3">
    <source>
        <dbReference type="Proteomes" id="UP000324222"/>
    </source>
</evidence>
<comment type="caution">
    <text evidence="2">The sequence shown here is derived from an EMBL/GenBank/DDBJ whole genome shotgun (WGS) entry which is preliminary data.</text>
</comment>
<sequence>MLPTPPAPLPAFVPSLPHPSLTCPLCPPTAPSQRVHKARSGRGASPKSKPDLIQCPACEGGVPPTSLSQRGGQQEQECDDDGVGKREQEQRVWLVAGHSFPFRHSSSQRNLGGRVVHTEVRLVLPDLCSWGSGCGVDRNHENKNVYLRC</sequence>
<dbReference type="EMBL" id="VSRR010019344">
    <property type="protein sequence ID" value="MPC62143.1"/>
    <property type="molecule type" value="Genomic_DNA"/>
</dbReference>
<dbReference type="Proteomes" id="UP000324222">
    <property type="component" value="Unassembled WGS sequence"/>
</dbReference>
<proteinExistence type="predicted"/>
<protein>
    <submittedName>
        <fullName evidence="2">Uncharacterized protein</fullName>
    </submittedName>
</protein>
<name>A0A5B7GWS9_PORTR</name>
<feature type="region of interest" description="Disordered" evidence="1">
    <location>
        <begin position="29"/>
        <end position="85"/>
    </location>
</feature>
<organism evidence="2 3">
    <name type="scientific">Portunus trituberculatus</name>
    <name type="common">Swimming crab</name>
    <name type="synonym">Neptunus trituberculatus</name>
    <dbReference type="NCBI Taxonomy" id="210409"/>
    <lineage>
        <taxon>Eukaryota</taxon>
        <taxon>Metazoa</taxon>
        <taxon>Ecdysozoa</taxon>
        <taxon>Arthropoda</taxon>
        <taxon>Crustacea</taxon>
        <taxon>Multicrustacea</taxon>
        <taxon>Malacostraca</taxon>
        <taxon>Eumalacostraca</taxon>
        <taxon>Eucarida</taxon>
        <taxon>Decapoda</taxon>
        <taxon>Pleocyemata</taxon>
        <taxon>Brachyura</taxon>
        <taxon>Eubrachyura</taxon>
        <taxon>Portunoidea</taxon>
        <taxon>Portunidae</taxon>
        <taxon>Portuninae</taxon>
        <taxon>Portunus</taxon>
    </lineage>
</organism>
<evidence type="ECO:0000256" key="1">
    <source>
        <dbReference type="SAM" id="MobiDB-lite"/>
    </source>
</evidence>
<keyword evidence="3" id="KW-1185">Reference proteome</keyword>
<feature type="compositionally biased region" description="Polar residues" evidence="1">
    <location>
        <begin position="65"/>
        <end position="75"/>
    </location>
</feature>